<organism evidence="2 3">
    <name type="scientific">Sulfobacillus benefaciens</name>
    <dbReference type="NCBI Taxonomy" id="453960"/>
    <lineage>
        <taxon>Bacteria</taxon>
        <taxon>Bacillati</taxon>
        <taxon>Bacillota</taxon>
        <taxon>Clostridia</taxon>
        <taxon>Eubacteriales</taxon>
        <taxon>Clostridiales Family XVII. Incertae Sedis</taxon>
        <taxon>Sulfobacillus</taxon>
    </lineage>
</organism>
<dbReference type="Pfam" id="PF13302">
    <property type="entry name" value="Acetyltransf_3"/>
    <property type="match status" value="1"/>
</dbReference>
<dbReference type="AlphaFoldDB" id="A0A2T2WV58"/>
<evidence type="ECO:0000259" key="1">
    <source>
        <dbReference type="PROSITE" id="PS51186"/>
    </source>
</evidence>
<dbReference type="InterPro" id="IPR016181">
    <property type="entry name" value="Acyl_CoA_acyltransferase"/>
</dbReference>
<dbReference type="SUPFAM" id="SSF55729">
    <property type="entry name" value="Acyl-CoA N-acyltransferases (Nat)"/>
    <property type="match status" value="1"/>
</dbReference>
<evidence type="ECO:0000313" key="2">
    <source>
        <dbReference type="EMBL" id="PSR26112.1"/>
    </source>
</evidence>
<feature type="domain" description="N-acetyltransferase" evidence="1">
    <location>
        <begin position="3"/>
        <end position="155"/>
    </location>
</feature>
<dbReference type="PANTHER" id="PTHR43415">
    <property type="entry name" value="SPERMIDINE N(1)-ACETYLTRANSFERASE"/>
    <property type="match status" value="1"/>
</dbReference>
<dbReference type="PROSITE" id="PS51186">
    <property type="entry name" value="GNAT"/>
    <property type="match status" value="1"/>
</dbReference>
<dbReference type="PANTHER" id="PTHR43415:SF3">
    <property type="entry name" value="GNAT-FAMILY ACETYLTRANSFERASE"/>
    <property type="match status" value="1"/>
</dbReference>
<gene>
    <name evidence="2" type="ORF">C7B43_14975</name>
</gene>
<sequence length="167" mass="19170">MDYFLRPMSSADAHAIVRWRYPEEYAFYNMDADAEDLHEFLASEKWEPDTKFAVTDDGGELVGFFEFTTRDDVTEIGLGLRPDLTGQGQGQRFLRAGLLFSVDRFKPRHLKLTVATFNKRAIKVYERVGFAVTTTFVQKTNGGEYEFVEMAAELTRLRPFLYGGKRA</sequence>
<comment type="caution">
    <text evidence="2">The sequence shown here is derived from an EMBL/GenBank/DDBJ whole genome shotgun (WGS) entry which is preliminary data.</text>
</comment>
<dbReference type="InterPro" id="IPR000182">
    <property type="entry name" value="GNAT_dom"/>
</dbReference>
<keyword evidence="2" id="KW-0808">Transferase</keyword>
<proteinExistence type="predicted"/>
<evidence type="ECO:0000313" key="3">
    <source>
        <dbReference type="Proteomes" id="UP000242699"/>
    </source>
</evidence>
<dbReference type="Gene3D" id="3.40.630.30">
    <property type="match status" value="1"/>
</dbReference>
<dbReference type="GO" id="GO:0016747">
    <property type="term" value="F:acyltransferase activity, transferring groups other than amino-acyl groups"/>
    <property type="evidence" value="ECO:0007669"/>
    <property type="project" value="InterPro"/>
</dbReference>
<dbReference type="EMBL" id="PXYT01000042">
    <property type="protein sequence ID" value="PSR26112.1"/>
    <property type="molecule type" value="Genomic_DNA"/>
</dbReference>
<protein>
    <submittedName>
        <fullName evidence="2">GNAT family N-acetyltransferase</fullName>
    </submittedName>
</protein>
<accession>A0A2T2WV58</accession>
<dbReference type="Proteomes" id="UP000242699">
    <property type="component" value="Unassembled WGS sequence"/>
</dbReference>
<name>A0A2T2WV58_9FIRM</name>
<reference evidence="2 3" key="1">
    <citation type="journal article" date="2014" name="BMC Genomics">
        <title>Comparison of environmental and isolate Sulfobacillus genomes reveals diverse carbon, sulfur, nitrogen, and hydrogen metabolisms.</title>
        <authorList>
            <person name="Justice N.B."/>
            <person name="Norman A."/>
            <person name="Brown C.T."/>
            <person name="Singh A."/>
            <person name="Thomas B.C."/>
            <person name="Banfield J.F."/>
        </authorList>
    </citation>
    <scope>NUCLEOTIDE SEQUENCE [LARGE SCALE GENOMIC DNA]</scope>
    <source>
        <strain evidence="2">AMDSBA1</strain>
    </source>
</reference>